<name>A0A2T6CD73_9RHOB</name>
<dbReference type="EMBL" id="QBKU01000007">
    <property type="protein sequence ID" value="PTX73431.1"/>
    <property type="molecule type" value="Genomic_DNA"/>
</dbReference>
<evidence type="ECO:0000256" key="1">
    <source>
        <dbReference type="SAM" id="Phobius"/>
    </source>
</evidence>
<organism evidence="2 3">
    <name type="scientific">Sulfitobacter mediterraneus</name>
    <dbReference type="NCBI Taxonomy" id="83219"/>
    <lineage>
        <taxon>Bacteria</taxon>
        <taxon>Pseudomonadati</taxon>
        <taxon>Pseudomonadota</taxon>
        <taxon>Alphaproteobacteria</taxon>
        <taxon>Rhodobacterales</taxon>
        <taxon>Roseobacteraceae</taxon>
        <taxon>Sulfitobacter</taxon>
    </lineage>
</organism>
<sequence>MAQTPVLGRLSLFVLVGLGLMFCAARLGLAQPGVWGASGTVGVAVIWLAIKAWRRRHLQARGEALQAQLHDLKQEEFRLKFAQAQQDGAIPFAAKGKENET</sequence>
<gene>
    <name evidence="2" type="ORF">C8N31_107133</name>
</gene>
<proteinExistence type="predicted"/>
<keyword evidence="1" id="KW-1133">Transmembrane helix</keyword>
<feature type="transmembrane region" description="Helical" evidence="1">
    <location>
        <begin position="35"/>
        <end position="53"/>
    </location>
</feature>
<keyword evidence="1" id="KW-0812">Transmembrane</keyword>
<keyword evidence="1" id="KW-0472">Membrane</keyword>
<comment type="caution">
    <text evidence="2">The sequence shown here is derived from an EMBL/GenBank/DDBJ whole genome shotgun (WGS) entry which is preliminary data.</text>
</comment>
<accession>A0A2T6CD73</accession>
<dbReference type="AlphaFoldDB" id="A0A2T6CD73"/>
<feature type="transmembrane region" description="Helical" evidence="1">
    <location>
        <begin position="12"/>
        <end position="29"/>
    </location>
</feature>
<evidence type="ECO:0000313" key="3">
    <source>
        <dbReference type="Proteomes" id="UP000244092"/>
    </source>
</evidence>
<evidence type="ECO:0000313" key="2">
    <source>
        <dbReference type="EMBL" id="PTX73431.1"/>
    </source>
</evidence>
<dbReference type="Proteomes" id="UP000244092">
    <property type="component" value="Unassembled WGS sequence"/>
</dbReference>
<protein>
    <submittedName>
        <fullName evidence="2">Uncharacterized protein</fullName>
    </submittedName>
</protein>
<reference evidence="2 3" key="1">
    <citation type="submission" date="2018-04" db="EMBL/GenBank/DDBJ databases">
        <title>Genomic Encyclopedia of Archaeal and Bacterial Type Strains, Phase II (KMG-II): from individual species to whole genera.</title>
        <authorList>
            <person name="Goeker M."/>
        </authorList>
    </citation>
    <scope>NUCLEOTIDE SEQUENCE [LARGE SCALE GENOMIC DNA]</scope>
    <source>
        <strain evidence="2 3">DSM 12244</strain>
    </source>
</reference>